<proteinExistence type="predicted"/>
<evidence type="ECO:0008006" key="2">
    <source>
        <dbReference type="Google" id="ProtNLM"/>
    </source>
</evidence>
<reference evidence="1" key="1">
    <citation type="submission" date="2019-08" db="EMBL/GenBank/DDBJ databases">
        <authorList>
            <person name="Kucharzyk K."/>
            <person name="Murdoch R.W."/>
            <person name="Higgins S."/>
            <person name="Loffler F."/>
        </authorList>
    </citation>
    <scope>NUCLEOTIDE SEQUENCE</scope>
</reference>
<dbReference type="AlphaFoldDB" id="A0A645HIZ9"/>
<name>A0A645HIZ9_9ZZZZ</name>
<gene>
    <name evidence="1" type="ORF">SDC9_185906</name>
</gene>
<organism evidence="1">
    <name type="scientific">bioreactor metagenome</name>
    <dbReference type="NCBI Taxonomy" id="1076179"/>
    <lineage>
        <taxon>unclassified sequences</taxon>
        <taxon>metagenomes</taxon>
        <taxon>ecological metagenomes</taxon>
    </lineage>
</organism>
<sequence length="197" mass="21536">MRGPEESAYPYAFGGDGTGLGWNLEEPIAFLNLARKYGVKMICATLGSPYYCPHIQRPAYYPVSDGYAPPEDPLRSVARHIEITAALKKRCPELRIVGSGYTCLQEYLPLVGAGVLEAGMADFIGIGRMVLSYPTIFVDALNTGALASKLICRTFSDCTTAPRNGMISGCYPLDRYYSNLPEAKQLKEAKKGRHLSV</sequence>
<evidence type="ECO:0000313" key="1">
    <source>
        <dbReference type="EMBL" id="MPN38382.1"/>
    </source>
</evidence>
<protein>
    <recommendedName>
        <fullName evidence="2">NADH:flavin oxidoreductase/NADH oxidase N-terminal domain-containing protein</fullName>
    </recommendedName>
</protein>
<accession>A0A645HIZ9</accession>
<dbReference type="Gene3D" id="3.20.20.70">
    <property type="entry name" value="Aldolase class I"/>
    <property type="match status" value="1"/>
</dbReference>
<dbReference type="InterPro" id="IPR013785">
    <property type="entry name" value="Aldolase_TIM"/>
</dbReference>
<dbReference type="EMBL" id="VSSQ01093579">
    <property type="protein sequence ID" value="MPN38382.1"/>
    <property type="molecule type" value="Genomic_DNA"/>
</dbReference>
<comment type="caution">
    <text evidence="1">The sequence shown here is derived from an EMBL/GenBank/DDBJ whole genome shotgun (WGS) entry which is preliminary data.</text>
</comment>
<dbReference type="SUPFAM" id="SSF51395">
    <property type="entry name" value="FMN-linked oxidoreductases"/>
    <property type="match status" value="1"/>
</dbReference>